<dbReference type="SUPFAM" id="SSF51905">
    <property type="entry name" value="FAD/NAD(P)-binding domain"/>
    <property type="match status" value="1"/>
</dbReference>
<gene>
    <name evidence="10" type="ORF">CLV63_13741</name>
</gene>
<organism evidence="10 11">
    <name type="scientific">Murinocardiopsis flavida</name>
    <dbReference type="NCBI Taxonomy" id="645275"/>
    <lineage>
        <taxon>Bacteria</taxon>
        <taxon>Bacillati</taxon>
        <taxon>Actinomycetota</taxon>
        <taxon>Actinomycetes</taxon>
        <taxon>Streptosporangiales</taxon>
        <taxon>Nocardiopsidaceae</taxon>
        <taxon>Murinocardiopsis</taxon>
    </lineage>
</organism>
<dbReference type="Proteomes" id="UP000240542">
    <property type="component" value="Unassembled WGS sequence"/>
</dbReference>
<dbReference type="GO" id="GO:0046168">
    <property type="term" value="P:glycerol-3-phosphate catabolic process"/>
    <property type="evidence" value="ECO:0007669"/>
    <property type="project" value="TreeGrafter"/>
</dbReference>
<dbReference type="Gene3D" id="3.50.50.60">
    <property type="entry name" value="FAD/NAD(P)-binding domain"/>
    <property type="match status" value="1"/>
</dbReference>
<dbReference type="AlphaFoldDB" id="A0A2P8CLZ0"/>
<sequence>MTIDPSTSLNAARRDRELAELAASPEVDVLVVGGGVTGAGTALDAASRGLSVVLAERADLAYGTSRFSSKLVHGGLRYLAKGQLGVAYESARERAVLLSATAPHLVRTLPMVIPVHEALPPLAAAVTRAGLRAGDALRAAAGTDPGLLPRSRRLTREQTLRILPTVRREGLRGGLLSFDGQLVDDARLVVALARTAAGHGARILTRCAVLRADAQGADLHDTLGGGRIRVRAKAVVNATGVHAGGLAPDVRLRPSRGTHIVLRAESLGNPRTALTVPVPGAANRYVFALPQADGRVFAGLTDEPVDGPLPDVPDAPESDVAFLLDVLNTALDTPLRDADVIGAFAGLRPLLDTRGGTSADLSRRHAVRTAPSGVITVVGGKLTTYRRMAEDAVDAVAARPGVAAGPCRTRSLPLVGAADRAALDAVAAPGRLVARYGTEAGLVAAASGDAAEPVAAGVTMGELRFAVRHEGALDTADLLDRRTRIGLVAADRAAAEDAAARALASEPVGC</sequence>
<evidence type="ECO:0000256" key="1">
    <source>
        <dbReference type="ARBA" id="ARBA00001974"/>
    </source>
</evidence>
<evidence type="ECO:0000256" key="4">
    <source>
        <dbReference type="ARBA" id="ARBA00022798"/>
    </source>
</evidence>
<name>A0A2P8CLZ0_9ACTN</name>
<dbReference type="RefSeq" id="WP_211301565.1">
    <property type="nucleotide sequence ID" value="NZ_PYGA01000037.1"/>
</dbReference>
<dbReference type="PROSITE" id="PS00977">
    <property type="entry name" value="FAD_G3PDH_1"/>
    <property type="match status" value="1"/>
</dbReference>
<protein>
    <recommendedName>
        <fullName evidence="7">Glycerol-3-phosphate dehydrogenase</fullName>
        <ecNumber evidence="7">1.1.5.3</ecNumber>
    </recommendedName>
</protein>
<comment type="caution">
    <text evidence="10">The sequence shown here is derived from an EMBL/GenBank/DDBJ whole genome shotgun (WGS) entry which is preliminary data.</text>
</comment>
<dbReference type="Pfam" id="PF01266">
    <property type="entry name" value="DAO"/>
    <property type="match status" value="1"/>
</dbReference>
<evidence type="ECO:0000313" key="10">
    <source>
        <dbReference type="EMBL" id="PSK85982.1"/>
    </source>
</evidence>
<dbReference type="InterPro" id="IPR036188">
    <property type="entry name" value="FAD/NAD-bd_sf"/>
</dbReference>
<evidence type="ECO:0000256" key="7">
    <source>
        <dbReference type="RuleBase" id="RU361217"/>
    </source>
</evidence>
<evidence type="ECO:0000256" key="3">
    <source>
        <dbReference type="ARBA" id="ARBA00022630"/>
    </source>
</evidence>
<evidence type="ECO:0000256" key="2">
    <source>
        <dbReference type="ARBA" id="ARBA00007330"/>
    </source>
</evidence>
<keyword evidence="11" id="KW-1185">Reference proteome</keyword>
<dbReference type="InterPro" id="IPR038299">
    <property type="entry name" value="DAO_C_sf"/>
</dbReference>
<feature type="domain" description="Alpha-glycerophosphate oxidase C-terminal" evidence="9">
    <location>
        <begin position="407"/>
        <end position="497"/>
    </location>
</feature>
<dbReference type="Pfam" id="PF16901">
    <property type="entry name" value="DAO_C"/>
    <property type="match status" value="1"/>
</dbReference>
<dbReference type="InterPro" id="IPR031656">
    <property type="entry name" value="DAO_C"/>
</dbReference>
<dbReference type="PANTHER" id="PTHR11985:SF35">
    <property type="entry name" value="ANAEROBIC GLYCEROL-3-PHOSPHATE DEHYDROGENASE SUBUNIT A"/>
    <property type="match status" value="1"/>
</dbReference>
<keyword evidence="5" id="KW-0274">FAD</keyword>
<evidence type="ECO:0000259" key="8">
    <source>
        <dbReference type="Pfam" id="PF01266"/>
    </source>
</evidence>
<evidence type="ECO:0000256" key="6">
    <source>
        <dbReference type="ARBA" id="ARBA00023002"/>
    </source>
</evidence>
<proteinExistence type="inferred from homology"/>
<comment type="cofactor">
    <cofactor evidence="1 7">
        <name>FAD</name>
        <dbReference type="ChEBI" id="CHEBI:57692"/>
    </cofactor>
</comment>
<dbReference type="GO" id="GO:0009331">
    <property type="term" value="C:glycerol-3-phosphate dehydrogenase (FAD) complex"/>
    <property type="evidence" value="ECO:0007669"/>
    <property type="project" value="UniProtKB-UniRule"/>
</dbReference>
<dbReference type="PRINTS" id="PR01001">
    <property type="entry name" value="FADG3PDH"/>
</dbReference>
<accession>A0A2P8CLZ0</accession>
<evidence type="ECO:0000256" key="5">
    <source>
        <dbReference type="ARBA" id="ARBA00022827"/>
    </source>
</evidence>
<dbReference type="EC" id="1.1.5.3" evidence="7"/>
<feature type="domain" description="FAD dependent oxidoreductase" evidence="8">
    <location>
        <begin position="28"/>
        <end position="385"/>
    </location>
</feature>
<comment type="catalytic activity">
    <reaction evidence="7">
        <text>a quinone + sn-glycerol 3-phosphate = dihydroxyacetone phosphate + a quinol</text>
        <dbReference type="Rhea" id="RHEA:18977"/>
        <dbReference type="ChEBI" id="CHEBI:24646"/>
        <dbReference type="ChEBI" id="CHEBI:57597"/>
        <dbReference type="ChEBI" id="CHEBI:57642"/>
        <dbReference type="ChEBI" id="CHEBI:132124"/>
        <dbReference type="EC" id="1.1.5.3"/>
    </reaction>
</comment>
<reference evidence="10 11" key="1">
    <citation type="submission" date="2018-03" db="EMBL/GenBank/DDBJ databases">
        <title>Genomic Encyclopedia of Archaeal and Bacterial Type Strains, Phase II (KMG-II): from individual species to whole genera.</title>
        <authorList>
            <person name="Goeker M."/>
        </authorList>
    </citation>
    <scope>NUCLEOTIDE SEQUENCE [LARGE SCALE GENOMIC DNA]</scope>
    <source>
        <strain evidence="10 11">DSM 45312</strain>
    </source>
</reference>
<keyword evidence="6 7" id="KW-0560">Oxidoreductase</keyword>
<dbReference type="Gene3D" id="1.10.8.870">
    <property type="entry name" value="Alpha-glycerophosphate oxidase, cap domain"/>
    <property type="match status" value="1"/>
</dbReference>
<keyword evidence="3 7" id="KW-0285">Flavoprotein</keyword>
<dbReference type="InterPro" id="IPR006076">
    <property type="entry name" value="FAD-dep_OxRdtase"/>
</dbReference>
<evidence type="ECO:0000259" key="9">
    <source>
        <dbReference type="Pfam" id="PF16901"/>
    </source>
</evidence>
<dbReference type="PANTHER" id="PTHR11985">
    <property type="entry name" value="GLYCEROL-3-PHOSPHATE DEHYDROGENASE"/>
    <property type="match status" value="1"/>
</dbReference>
<evidence type="ECO:0000313" key="11">
    <source>
        <dbReference type="Proteomes" id="UP000240542"/>
    </source>
</evidence>
<dbReference type="Gene3D" id="3.30.9.10">
    <property type="entry name" value="D-Amino Acid Oxidase, subunit A, domain 2"/>
    <property type="match status" value="1"/>
</dbReference>
<dbReference type="GO" id="GO:0004368">
    <property type="term" value="F:glycerol-3-phosphate dehydrogenase (quinone) activity"/>
    <property type="evidence" value="ECO:0007669"/>
    <property type="project" value="UniProtKB-EC"/>
</dbReference>
<keyword evidence="4" id="KW-0319">Glycerol metabolism</keyword>
<dbReference type="GO" id="GO:0006071">
    <property type="term" value="P:glycerol metabolic process"/>
    <property type="evidence" value="ECO:0007669"/>
    <property type="project" value="UniProtKB-KW"/>
</dbReference>
<dbReference type="InterPro" id="IPR000447">
    <property type="entry name" value="G3P_DH_FAD-dep"/>
</dbReference>
<comment type="similarity">
    <text evidence="2 7">Belongs to the FAD-dependent glycerol-3-phosphate dehydrogenase family.</text>
</comment>
<dbReference type="PROSITE" id="PS00978">
    <property type="entry name" value="FAD_G3PDH_2"/>
    <property type="match status" value="1"/>
</dbReference>
<dbReference type="EMBL" id="PYGA01000037">
    <property type="protein sequence ID" value="PSK85982.1"/>
    <property type="molecule type" value="Genomic_DNA"/>
</dbReference>